<reference evidence="3" key="1">
    <citation type="submission" date="2017-04" db="EMBL/GenBank/DDBJ databases">
        <authorList>
            <person name="Varghese N."/>
            <person name="Submissions S."/>
        </authorList>
    </citation>
    <scope>NUCLEOTIDE SEQUENCE [LARGE SCALE GENOMIC DNA]</scope>
    <source>
        <strain evidence="3">DSM 19835</strain>
    </source>
</reference>
<feature type="transmembrane region" description="Helical" evidence="1">
    <location>
        <begin position="120"/>
        <end position="143"/>
    </location>
</feature>
<proteinExistence type="predicted"/>
<organism evidence="2 3">
    <name type="scientific">Arenibacter troitsensis</name>
    <dbReference type="NCBI Taxonomy" id="188872"/>
    <lineage>
        <taxon>Bacteria</taxon>
        <taxon>Pseudomonadati</taxon>
        <taxon>Bacteroidota</taxon>
        <taxon>Flavobacteriia</taxon>
        <taxon>Flavobacteriales</taxon>
        <taxon>Flavobacteriaceae</taxon>
        <taxon>Arenibacter</taxon>
    </lineage>
</organism>
<keyword evidence="1" id="KW-0472">Membrane</keyword>
<evidence type="ECO:0000313" key="2">
    <source>
        <dbReference type="EMBL" id="SMG13188.1"/>
    </source>
</evidence>
<protein>
    <submittedName>
        <fullName evidence="2">Uncharacterized protein</fullName>
    </submittedName>
</protein>
<evidence type="ECO:0000313" key="3">
    <source>
        <dbReference type="Proteomes" id="UP000193420"/>
    </source>
</evidence>
<name>A0A1X7IEM4_9FLAO</name>
<evidence type="ECO:0000256" key="1">
    <source>
        <dbReference type="SAM" id="Phobius"/>
    </source>
</evidence>
<dbReference type="AlphaFoldDB" id="A0A1X7IEM4"/>
<dbReference type="EMBL" id="FXAO01000001">
    <property type="protein sequence ID" value="SMG13188.1"/>
    <property type="molecule type" value="Genomic_DNA"/>
</dbReference>
<keyword evidence="1" id="KW-1133">Transmembrane helix</keyword>
<keyword evidence="3" id="KW-1185">Reference proteome</keyword>
<gene>
    <name evidence="2" type="ORF">SAMN03080602_00760</name>
</gene>
<sequence>MPLFDDKVFLEVPDSFLVFHNREELIYGDPSQYAHYCLFSVSFIFYVRIPQTLVKFTSNSLVLPYPYLDALTTDHIYIPQTCTTCYHLEGPLVIPELVPFIKLHLGRKTLFHMSFPHSLVYNYFGIFGIVNAPSSLVPFLLLGKGRLGNGCFMNISIFLRPFFNFHSTTDLCSKVICL</sequence>
<dbReference type="Proteomes" id="UP000193420">
    <property type="component" value="Unassembled WGS sequence"/>
</dbReference>
<accession>A0A1X7IEM4</accession>
<keyword evidence="1" id="KW-0812">Transmembrane</keyword>